<name>A0A4U0TUW7_9PEZI</name>
<dbReference type="Pfam" id="PF12013">
    <property type="entry name" value="OrsD"/>
    <property type="match status" value="1"/>
</dbReference>
<dbReference type="OrthoDB" id="3944494at2759"/>
<gene>
    <name evidence="1" type="ORF">B0A54_17786</name>
</gene>
<sequence length="644" mass="71632">MDLIEYYPVYHVLGCKVCKIGLHPQHYAPHLYASHAGAAPELASLSSTRDFVNNVLVPSLDPRPLQPQTEVVTFPDPDTSALPALQVFKGLECNYCAFLGSDRHSLGRHFNKRHDIKPRGRGGPRPGARGKLKEQIDREHYGDHAPWSAAHYQRFFRGGRGSSVFRVQVATLPGQVSEGTPPGRARPQGWTVVANVLAELKLLEQGQQQSTSASHSTDRSQVSPWLERTQWPPYLRGAPLNVVAGFGRPACPIDEPVNFELGCAVDRLVEAAYSEVCEEKINFFGQKRITSFIPGREMVWKRALAFICRSARIPNRLGLSHHLNSEQAARLDSALTLAGQHIAVPEGTTDLLDHKCLELCISLLDHRLTGNIFDSALVGALAVLGINEEDHTFASAMNYTPKLSAFIKIAQLLVLHKAIVEVEEGSAPDSLEAHDTMRLRFMTLNNPTPFAWALQLRGPGKQIRDSTTSIGYVRWSDDADILTYSRIRISTDGFREWVSQQVCKAQELFEQPLFLGPDDDRRDVVPPLSTSQLSDNPTVTSPGWNFLQDPRNKKALQGGGTHLLERVLGDVWLREIFCTFEADGTLTWNVARLNSYKRTAHEFLEILLLLVHISGGQPARGTEIVNLAYVNTGCRRKVFIEAAW</sequence>
<dbReference type="InterPro" id="IPR022698">
    <property type="entry name" value="OrsD"/>
</dbReference>
<dbReference type="STRING" id="329885.A0A4U0TUW7"/>
<proteinExistence type="predicted"/>
<organism evidence="1 2">
    <name type="scientific">Friedmanniomyces endolithicus</name>
    <dbReference type="NCBI Taxonomy" id="329885"/>
    <lineage>
        <taxon>Eukaryota</taxon>
        <taxon>Fungi</taxon>
        <taxon>Dikarya</taxon>
        <taxon>Ascomycota</taxon>
        <taxon>Pezizomycotina</taxon>
        <taxon>Dothideomycetes</taxon>
        <taxon>Dothideomycetidae</taxon>
        <taxon>Mycosphaerellales</taxon>
        <taxon>Teratosphaeriaceae</taxon>
        <taxon>Friedmanniomyces</taxon>
    </lineage>
</organism>
<protein>
    <submittedName>
        <fullName evidence="1">Uncharacterized protein</fullName>
    </submittedName>
</protein>
<dbReference type="AlphaFoldDB" id="A0A4U0TUW7"/>
<evidence type="ECO:0000313" key="2">
    <source>
        <dbReference type="Proteomes" id="UP000310066"/>
    </source>
</evidence>
<dbReference type="EMBL" id="NAJP01000150">
    <property type="protein sequence ID" value="TKA25786.1"/>
    <property type="molecule type" value="Genomic_DNA"/>
</dbReference>
<reference evidence="1 2" key="1">
    <citation type="submission" date="2017-03" db="EMBL/GenBank/DDBJ databases">
        <title>Genomes of endolithic fungi from Antarctica.</title>
        <authorList>
            <person name="Coleine C."/>
            <person name="Masonjones S."/>
            <person name="Stajich J.E."/>
        </authorList>
    </citation>
    <scope>NUCLEOTIDE SEQUENCE [LARGE SCALE GENOMIC DNA]</scope>
    <source>
        <strain evidence="1 2">CCFEE 5311</strain>
    </source>
</reference>
<evidence type="ECO:0000313" key="1">
    <source>
        <dbReference type="EMBL" id="TKA25786.1"/>
    </source>
</evidence>
<comment type="caution">
    <text evidence="1">The sequence shown here is derived from an EMBL/GenBank/DDBJ whole genome shotgun (WGS) entry which is preliminary data.</text>
</comment>
<accession>A0A4U0TUW7</accession>
<dbReference type="Proteomes" id="UP000310066">
    <property type="component" value="Unassembled WGS sequence"/>
</dbReference>